<evidence type="ECO:0000313" key="2">
    <source>
        <dbReference type="EMBL" id="ACA67194.1"/>
    </source>
</evidence>
<dbReference type="AlphaFoldDB" id="A0A0H3B071"/>
<name>A0A0H3B071_YERPY</name>
<sequence>MINLPERKLMTKTAATTRKQAQRQRDKSAGINEIRTRLEPEEYAMLTEGMVARRLFRPAYDLPEYIALLIRQDNQRLKEQLAELDKQRCGKCGDTLPGDPNGCCLRGETACWQTKGINSLLISAIKPL</sequence>
<accession>A0A0H3B071</accession>
<reference evidence="2" key="1">
    <citation type="submission" date="2008-02" db="EMBL/GenBank/DDBJ databases">
        <title>Complete sequence of Yersinia pseudotuberculosis YPIII.</title>
        <authorList>
            <consortium name="US DOE Joint Genome Institute"/>
            <person name="Challacombe J.F."/>
            <person name="Bruce D."/>
            <person name="Detter J.C."/>
            <person name="Green L."/>
            <person name="Land M."/>
            <person name="Munk C."/>
            <person name="Lindler L.E."/>
            <person name="Nikolich M.P."/>
            <person name="Brettin T."/>
        </authorList>
    </citation>
    <scope>NUCLEOTIDE SEQUENCE</scope>
    <source>
        <strain evidence="2">YPIII</strain>
    </source>
</reference>
<feature type="compositionally biased region" description="Basic and acidic residues" evidence="1">
    <location>
        <begin position="23"/>
        <end position="33"/>
    </location>
</feature>
<evidence type="ECO:0000256" key="1">
    <source>
        <dbReference type="SAM" id="MobiDB-lite"/>
    </source>
</evidence>
<organism evidence="2">
    <name type="scientific">Yersinia pseudotuberculosis serotype O:3 (strain YPIII)</name>
    <dbReference type="NCBI Taxonomy" id="502800"/>
    <lineage>
        <taxon>Bacteria</taxon>
        <taxon>Pseudomonadati</taxon>
        <taxon>Pseudomonadota</taxon>
        <taxon>Gammaproteobacteria</taxon>
        <taxon>Enterobacterales</taxon>
        <taxon>Yersiniaceae</taxon>
        <taxon>Yersinia</taxon>
    </lineage>
</organism>
<dbReference type="KEGG" id="ypy:YPK_0893"/>
<gene>
    <name evidence="2" type="ordered locus">YPK_0893</name>
</gene>
<dbReference type="EMBL" id="CP000950">
    <property type="protein sequence ID" value="ACA67194.1"/>
    <property type="molecule type" value="Genomic_DNA"/>
</dbReference>
<protein>
    <submittedName>
        <fullName evidence="2">Putative GP46 protein</fullName>
    </submittedName>
</protein>
<proteinExistence type="predicted"/>
<feature type="region of interest" description="Disordered" evidence="1">
    <location>
        <begin position="13"/>
        <end position="33"/>
    </location>
</feature>